<sequence length="260" mass="29210">MAIPSSLTEPVLMRIRLVIYGGLIFFSFFTFSGVAVMMEHENGCPLYMSALHVYTSSSCNFTMFVSIVFQLIYCVFRLISTGLLLSGNFRSELFLFNKQNQRYQVLLEIIFAFFTLVTACLLSSGVNQTCSVFECTEQDWYESSRTAQAGAWISTLLFVVLVIVGYTYLKRTNNLFWHTEAPTQDINVTQSSGQPCQVPPSVPYPGSDYAGQGTHVNVMDSRDGQVNYVRHDSSGLAMMPLEDKPPSYEEVVQGYTVSER</sequence>
<feature type="transmembrane region" description="Helical" evidence="1">
    <location>
        <begin position="149"/>
        <end position="169"/>
    </location>
</feature>
<keyword evidence="1 2" id="KW-0812">Transmembrane</keyword>
<dbReference type="EMBL" id="JASAOG010000039">
    <property type="protein sequence ID" value="KAK0059794.1"/>
    <property type="molecule type" value="Genomic_DNA"/>
</dbReference>
<keyword evidence="1" id="KW-0472">Membrane</keyword>
<feature type="transmembrane region" description="Helical" evidence="1">
    <location>
        <begin position="17"/>
        <end position="38"/>
    </location>
</feature>
<dbReference type="Proteomes" id="UP001233172">
    <property type="component" value="Unassembled WGS sequence"/>
</dbReference>
<dbReference type="AlphaFoldDB" id="A0AAD8FE18"/>
<reference evidence="2" key="2">
    <citation type="submission" date="2023-04" db="EMBL/GenBank/DDBJ databases">
        <authorList>
            <person name="Bu L."/>
            <person name="Lu L."/>
            <person name="Laidemitt M.R."/>
            <person name="Zhang S.M."/>
            <person name="Mutuku M."/>
            <person name="Mkoji G."/>
            <person name="Steinauer M."/>
            <person name="Loker E.S."/>
        </authorList>
    </citation>
    <scope>NUCLEOTIDE SEQUENCE</scope>
    <source>
        <strain evidence="2">KasaAsao</strain>
        <tissue evidence="2">Whole Snail</tissue>
    </source>
</reference>
<gene>
    <name evidence="2" type="ORF">Bpfe_010653</name>
</gene>
<evidence type="ECO:0000313" key="2">
    <source>
        <dbReference type="EMBL" id="KAK0059794.1"/>
    </source>
</evidence>
<reference evidence="2" key="1">
    <citation type="journal article" date="2023" name="PLoS Negl. Trop. Dis.">
        <title>A genome sequence for Biomphalaria pfeifferi, the major vector snail for the human-infecting parasite Schistosoma mansoni.</title>
        <authorList>
            <person name="Bu L."/>
            <person name="Lu L."/>
            <person name="Laidemitt M.R."/>
            <person name="Zhang S.M."/>
            <person name="Mutuku M."/>
            <person name="Mkoji G."/>
            <person name="Steinauer M."/>
            <person name="Loker E.S."/>
        </authorList>
    </citation>
    <scope>NUCLEOTIDE SEQUENCE</scope>
    <source>
        <strain evidence="2">KasaAsao</strain>
    </source>
</reference>
<keyword evidence="3" id="KW-1185">Reference proteome</keyword>
<feature type="transmembrane region" description="Helical" evidence="1">
    <location>
        <begin position="61"/>
        <end position="85"/>
    </location>
</feature>
<proteinExistence type="predicted"/>
<accession>A0AAD8FE18</accession>
<organism evidence="2 3">
    <name type="scientific">Biomphalaria pfeifferi</name>
    <name type="common">Bloodfluke planorb</name>
    <name type="synonym">Freshwater snail</name>
    <dbReference type="NCBI Taxonomy" id="112525"/>
    <lineage>
        <taxon>Eukaryota</taxon>
        <taxon>Metazoa</taxon>
        <taxon>Spiralia</taxon>
        <taxon>Lophotrochozoa</taxon>
        <taxon>Mollusca</taxon>
        <taxon>Gastropoda</taxon>
        <taxon>Heterobranchia</taxon>
        <taxon>Euthyneura</taxon>
        <taxon>Panpulmonata</taxon>
        <taxon>Hygrophila</taxon>
        <taxon>Lymnaeoidea</taxon>
        <taxon>Planorbidae</taxon>
        <taxon>Biomphalaria</taxon>
    </lineage>
</organism>
<evidence type="ECO:0000313" key="3">
    <source>
        <dbReference type="Proteomes" id="UP001233172"/>
    </source>
</evidence>
<feature type="transmembrane region" description="Helical" evidence="1">
    <location>
        <begin position="105"/>
        <end position="124"/>
    </location>
</feature>
<keyword evidence="1" id="KW-1133">Transmembrane helix</keyword>
<comment type="caution">
    <text evidence="2">The sequence shown here is derived from an EMBL/GenBank/DDBJ whole genome shotgun (WGS) entry which is preliminary data.</text>
</comment>
<protein>
    <submittedName>
        <fullName evidence="2">Transmembrane protein 179 isoform X2</fullName>
    </submittedName>
</protein>
<name>A0AAD8FE18_BIOPF</name>
<evidence type="ECO:0000256" key="1">
    <source>
        <dbReference type="SAM" id="Phobius"/>
    </source>
</evidence>